<protein>
    <submittedName>
        <fullName evidence="2">Uncharacterized protein</fullName>
    </submittedName>
</protein>
<keyword evidence="1" id="KW-0472">Membrane</keyword>
<feature type="transmembrane region" description="Helical" evidence="1">
    <location>
        <begin position="6"/>
        <end position="29"/>
    </location>
</feature>
<gene>
    <name evidence="2" type="ORF">CI610_00258</name>
</gene>
<keyword evidence="1" id="KW-0812">Transmembrane</keyword>
<evidence type="ECO:0000256" key="1">
    <source>
        <dbReference type="SAM" id="Phobius"/>
    </source>
</evidence>
<accession>A0A2H9TBZ7</accession>
<evidence type="ECO:0000313" key="2">
    <source>
        <dbReference type="EMBL" id="PJE80770.1"/>
    </source>
</evidence>
<name>A0A2H9TBZ7_9ZZZZ</name>
<organism evidence="2">
    <name type="scientific">invertebrate metagenome</name>
    <dbReference type="NCBI Taxonomy" id="1711999"/>
    <lineage>
        <taxon>unclassified sequences</taxon>
        <taxon>metagenomes</taxon>
        <taxon>organismal metagenomes</taxon>
    </lineage>
</organism>
<comment type="caution">
    <text evidence="2">The sequence shown here is derived from an EMBL/GenBank/DDBJ whole genome shotgun (WGS) entry which is preliminary data.</text>
</comment>
<proteinExistence type="predicted"/>
<reference evidence="2" key="1">
    <citation type="journal article" date="2017" name="Appl. Environ. Microbiol.">
        <title>Molecular characterization of an Endozoicomonas-like organism causing infection in king scallop Pecten maximus L.</title>
        <authorList>
            <person name="Cano I."/>
            <person name="van Aerle R."/>
            <person name="Ross S."/>
            <person name="Verner-Jeffreys D.W."/>
            <person name="Paley R.K."/>
            <person name="Rimmer G."/>
            <person name="Ryder D."/>
            <person name="Hooper P."/>
            <person name="Stone D."/>
            <person name="Feist S.W."/>
        </authorList>
    </citation>
    <scope>NUCLEOTIDE SEQUENCE</scope>
</reference>
<dbReference type="EMBL" id="NSIT01000006">
    <property type="protein sequence ID" value="PJE80770.1"/>
    <property type="molecule type" value="Genomic_DNA"/>
</dbReference>
<keyword evidence="1" id="KW-1133">Transmembrane helix</keyword>
<sequence length="414" mass="48691">MKFFHGFYIAFMISLLRIIIVSFISFCYAGNFGKDENDMFEVSCKLFAFFWGYECLDDKRPHVAACKLCCCSSSAETDVVNGFYDSYKLKIFLPGGEVCQELVYYLSSDDQAFMNLAFPSAVIRNCRQALNGVNVKSFYSHRYIGWFKSREDKYDSLKKHFQKFSCMICQSSKEALVPYSRVLSGLKDDVEKWMDKHKEVLEKSIKAEYINECVIPLLNQVLVSSRVDDCVETLRNVNEKLLLLKMLDVSGFNILDSVSYYDLAFVTESSGWELYINEMEYEIDNLDRLFKKMSKSYREWSNFKEENCYKDFYEMTKEYRSVGDDAEEYRLAMDDSMSEIKDMLGCLIERIVLSLEKSRSLLEYVRERYLYLPNGIILYIKKDGFFNIKKITNIIKCVRHLNERVLELSRDFYN</sequence>
<dbReference type="AlphaFoldDB" id="A0A2H9TBZ7"/>